<keyword evidence="3" id="KW-1185">Reference proteome</keyword>
<dbReference type="SUPFAM" id="SSF52540">
    <property type="entry name" value="P-loop containing nucleoside triphosphate hydrolases"/>
    <property type="match status" value="1"/>
</dbReference>
<name>A0A6M8HUP0_9PROT</name>
<dbReference type="EMBL" id="CP053708">
    <property type="protein sequence ID" value="QKE91966.1"/>
    <property type="molecule type" value="Genomic_DNA"/>
</dbReference>
<dbReference type="Gene3D" id="3.40.50.300">
    <property type="entry name" value="P-loop containing nucleotide triphosphate hydrolases"/>
    <property type="match status" value="2"/>
</dbReference>
<dbReference type="KEGG" id="lck:HN018_19735"/>
<dbReference type="Proteomes" id="UP000500767">
    <property type="component" value="Chromosome"/>
</dbReference>
<dbReference type="RefSeq" id="WP_171833648.1">
    <property type="nucleotide sequence ID" value="NZ_CP053708.1"/>
</dbReference>
<evidence type="ECO:0000259" key="1">
    <source>
        <dbReference type="Pfam" id="PF02463"/>
    </source>
</evidence>
<accession>A0A6M8HUP0</accession>
<organism evidence="2 3">
    <name type="scientific">Lichenicola cladoniae</name>
    <dbReference type="NCBI Taxonomy" id="1484109"/>
    <lineage>
        <taxon>Bacteria</taxon>
        <taxon>Pseudomonadati</taxon>
        <taxon>Pseudomonadota</taxon>
        <taxon>Alphaproteobacteria</taxon>
        <taxon>Acetobacterales</taxon>
        <taxon>Acetobacteraceae</taxon>
        <taxon>Lichenicola</taxon>
    </lineage>
</organism>
<dbReference type="Pfam" id="PF02463">
    <property type="entry name" value="SMC_N"/>
    <property type="match status" value="1"/>
</dbReference>
<reference evidence="2 3" key="1">
    <citation type="journal article" date="2014" name="World J. Microbiol. Biotechnol.">
        <title>Biodiversity and physiological characteristics of Antarctic and Arctic lichens-associated bacteria.</title>
        <authorList>
            <person name="Lee Y.M."/>
            <person name="Kim E.H."/>
            <person name="Lee H.K."/>
            <person name="Hong S.G."/>
        </authorList>
    </citation>
    <scope>NUCLEOTIDE SEQUENCE [LARGE SCALE GENOMIC DNA]</scope>
    <source>
        <strain evidence="2 3">PAMC 26569</strain>
    </source>
</reference>
<dbReference type="InterPro" id="IPR003395">
    <property type="entry name" value="RecF/RecN/SMC_N"/>
</dbReference>
<dbReference type="InterPro" id="IPR027417">
    <property type="entry name" value="P-loop_NTPase"/>
</dbReference>
<gene>
    <name evidence="2" type="ORF">HN018_19735</name>
</gene>
<dbReference type="PANTHER" id="PTHR41259:SF1">
    <property type="entry name" value="DOUBLE-STRAND BREAK REPAIR RAD50 ATPASE, PUTATIVE-RELATED"/>
    <property type="match status" value="1"/>
</dbReference>
<evidence type="ECO:0000313" key="3">
    <source>
        <dbReference type="Proteomes" id="UP000500767"/>
    </source>
</evidence>
<dbReference type="AlphaFoldDB" id="A0A6M8HUP0"/>
<proteinExistence type="predicted"/>
<protein>
    <submittedName>
        <fullName evidence="2">AAA family ATPase</fullName>
    </submittedName>
</protein>
<dbReference type="PANTHER" id="PTHR41259">
    <property type="entry name" value="DOUBLE-STRAND BREAK REPAIR RAD50 ATPASE, PUTATIVE-RELATED"/>
    <property type="match status" value="1"/>
</dbReference>
<evidence type="ECO:0000313" key="2">
    <source>
        <dbReference type="EMBL" id="QKE91966.1"/>
    </source>
</evidence>
<sequence>MKLRAIELDQFRKFDRRVRVDGLGDGVNVLCGPNEHGKSTVLAALRAVLFDRHGSRTETIRGYQNHRGNTAPSVALEFEHEGGAHRIEKRFLSRPSARMVSDGTAYEGDAAEERLARLLGVSVVSRAAKDAAQTASIWGALLVAQGESFAQARLGEGARTTLSECLEAELGSVSGGAVIGRLLKQVQPPIAALLDGHGKPRDRYKATIADRDAAIAAIALLQDRRRVLEDDLAAALTARRELARDEDPAIAEHAAEALAVARRHRDAVLGTRARLEQAEAAVALSVSAHAEAVAAQERRVLRATRLAETGRALAKLATDETEARARAQAAQAALEGRREAYDEAGRRHEAAERTLRKAVAAFEAAGRSDVRNAAASRLALAEIEAARVDELSAALRHLRLDENGMRGLQDAALAHRGNEAALLAQATSVELSLDIGAQLLVEGEPPRTLAPGDARLSLTRPAELVIPGAGRMRIVPAARDQERLHAAAQDTARALRRGLEGFGLETMAQAEQAMSRRRDVSAALDQAQRALGECLAGAVPVGPGSKARPDIETLRRHVAMLDADVSERLASLGTERAPDLAIALSDRDAALLLEEQARQASVVARDALLSPDAARDIADAALKQAEFARRDQELENQRLSAEQARDEAAEPLDTLALRLQLTAETVSARRTELASVAASAPEGTPEMADSAIRRLEEAQSNRRTRIGTLRVDIARLESRIVAEEGIGLDEQIEAATRQRETAAREHDAFRREAAILMLLRDTLNQADREARARTLAPLMTWLSPYLQALFPRARLSLGEDFLITGLSRLDAIGAEEADGEAFDALSHGTREQIAILSRLAFADMLLAAGKPAFLVLDDALAFADPVRMERMFDILADAGRRMQILVLTCREDVAAGLGGTRVRLESV</sequence>
<feature type="domain" description="RecF/RecN/SMC N-terminal" evidence="1">
    <location>
        <begin position="3"/>
        <end position="894"/>
    </location>
</feature>